<organism evidence="3 4">
    <name type="scientific">Spirosoma fluviale</name>
    <dbReference type="NCBI Taxonomy" id="1597977"/>
    <lineage>
        <taxon>Bacteria</taxon>
        <taxon>Pseudomonadati</taxon>
        <taxon>Bacteroidota</taxon>
        <taxon>Cytophagia</taxon>
        <taxon>Cytophagales</taxon>
        <taxon>Cytophagaceae</taxon>
        <taxon>Spirosoma</taxon>
    </lineage>
</organism>
<dbReference type="InterPro" id="IPR001387">
    <property type="entry name" value="Cro/C1-type_HTH"/>
</dbReference>
<dbReference type="Gene3D" id="1.10.260.40">
    <property type="entry name" value="lambda repressor-like DNA-binding domains"/>
    <property type="match status" value="1"/>
</dbReference>
<evidence type="ECO:0000313" key="3">
    <source>
        <dbReference type="EMBL" id="SOD99740.1"/>
    </source>
</evidence>
<evidence type="ECO:0000259" key="2">
    <source>
        <dbReference type="PROSITE" id="PS50943"/>
    </source>
</evidence>
<dbReference type="CDD" id="cd00093">
    <property type="entry name" value="HTH_XRE"/>
    <property type="match status" value="1"/>
</dbReference>
<dbReference type="OrthoDB" id="1357763at2"/>
<dbReference type="AlphaFoldDB" id="A0A286GW42"/>
<gene>
    <name evidence="3" type="ORF">SAMN06269250_0138</name>
</gene>
<dbReference type="PANTHER" id="PTHR46797">
    <property type="entry name" value="HTH-TYPE TRANSCRIPTIONAL REGULATOR"/>
    <property type="match status" value="1"/>
</dbReference>
<dbReference type="PROSITE" id="PS50943">
    <property type="entry name" value="HTH_CROC1"/>
    <property type="match status" value="1"/>
</dbReference>
<dbReference type="SMART" id="SM00530">
    <property type="entry name" value="HTH_XRE"/>
    <property type="match status" value="1"/>
</dbReference>
<dbReference type="InterPro" id="IPR010982">
    <property type="entry name" value="Lambda_DNA-bd_dom_sf"/>
</dbReference>
<sequence>MHQYYIIDTVKNRRDVLHITQEYLAELSGVSLRTIKQIESGKGNPTVETLSKLADVLGMELTLVIKQLNP</sequence>
<protein>
    <submittedName>
        <fullName evidence="3">Helix-turn-helix</fullName>
    </submittedName>
</protein>
<dbReference type="Proteomes" id="UP000219452">
    <property type="component" value="Unassembled WGS sequence"/>
</dbReference>
<evidence type="ECO:0000313" key="4">
    <source>
        <dbReference type="Proteomes" id="UP000219452"/>
    </source>
</evidence>
<dbReference type="Pfam" id="PF01381">
    <property type="entry name" value="HTH_3"/>
    <property type="match status" value="1"/>
</dbReference>
<dbReference type="SUPFAM" id="SSF47413">
    <property type="entry name" value="lambda repressor-like DNA-binding domains"/>
    <property type="match status" value="1"/>
</dbReference>
<feature type="domain" description="HTH cro/C1-type" evidence="2">
    <location>
        <begin position="10"/>
        <end position="64"/>
    </location>
</feature>
<evidence type="ECO:0000256" key="1">
    <source>
        <dbReference type="ARBA" id="ARBA00023125"/>
    </source>
</evidence>
<dbReference type="GO" id="GO:0005829">
    <property type="term" value="C:cytosol"/>
    <property type="evidence" value="ECO:0007669"/>
    <property type="project" value="TreeGrafter"/>
</dbReference>
<dbReference type="GO" id="GO:0003700">
    <property type="term" value="F:DNA-binding transcription factor activity"/>
    <property type="evidence" value="ECO:0007669"/>
    <property type="project" value="TreeGrafter"/>
</dbReference>
<reference evidence="4" key="1">
    <citation type="submission" date="2017-09" db="EMBL/GenBank/DDBJ databases">
        <authorList>
            <person name="Varghese N."/>
            <person name="Submissions S."/>
        </authorList>
    </citation>
    <scope>NUCLEOTIDE SEQUENCE [LARGE SCALE GENOMIC DNA]</scope>
    <source>
        <strain evidence="4">DSM 29961</strain>
    </source>
</reference>
<name>A0A286GW42_9BACT</name>
<dbReference type="EMBL" id="OCNH01000010">
    <property type="protein sequence ID" value="SOD99740.1"/>
    <property type="molecule type" value="Genomic_DNA"/>
</dbReference>
<proteinExistence type="predicted"/>
<accession>A0A286GW42</accession>
<dbReference type="PANTHER" id="PTHR46797:SF1">
    <property type="entry name" value="METHYLPHOSPHONATE SYNTHASE"/>
    <property type="match status" value="1"/>
</dbReference>
<keyword evidence="4" id="KW-1185">Reference proteome</keyword>
<keyword evidence="1" id="KW-0238">DNA-binding</keyword>
<dbReference type="InterPro" id="IPR050807">
    <property type="entry name" value="TransReg_Diox_bact_type"/>
</dbReference>
<dbReference type="RefSeq" id="WP_097132130.1">
    <property type="nucleotide sequence ID" value="NZ_OCNH01000010.1"/>
</dbReference>
<dbReference type="GO" id="GO:0003677">
    <property type="term" value="F:DNA binding"/>
    <property type="evidence" value="ECO:0007669"/>
    <property type="project" value="UniProtKB-KW"/>
</dbReference>